<evidence type="ECO:0000313" key="2">
    <source>
        <dbReference type="EMBL" id="QEG19786.1"/>
    </source>
</evidence>
<dbReference type="Proteomes" id="UP000322887">
    <property type="component" value="Chromosome"/>
</dbReference>
<feature type="transmembrane region" description="Helical" evidence="1">
    <location>
        <begin position="162"/>
        <end position="181"/>
    </location>
</feature>
<dbReference type="RefSeq" id="WP_002649426.1">
    <property type="nucleotide sequence ID" value="NZ_CP042910.1"/>
</dbReference>
<feature type="transmembrane region" description="Helical" evidence="1">
    <location>
        <begin position="134"/>
        <end position="155"/>
    </location>
</feature>
<name>A0ABX5YWA2_9PLAN</name>
<gene>
    <name evidence="2" type="ORF">GmarT_56930</name>
</gene>
<keyword evidence="1" id="KW-1133">Transmembrane helix</keyword>
<feature type="transmembrane region" description="Helical" evidence="1">
    <location>
        <begin position="201"/>
        <end position="220"/>
    </location>
</feature>
<evidence type="ECO:0000313" key="3">
    <source>
        <dbReference type="Proteomes" id="UP000322887"/>
    </source>
</evidence>
<feature type="transmembrane region" description="Helical" evidence="1">
    <location>
        <begin position="442"/>
        <end position="461"/>
    </location>
</feature>
<keyword evidence="1" id="KW-0472">Membrane</keyword>
<feature type="transmembrane region" description="Helical" evidence="1">
    <location>
        <begin position="93"/>
        <end position="114"/>
    </location>
</feature>
<reference evidence="2 3" key="1">
    <citation type="submission" date="2019-08" db="EMBL/GenBank/DDBJ databases">
        <title>Deep-cultivation of Planctomycetes and their phenomic and genomic characterization uncovers novel biology.</title>
        <authorList>
            <person name="Wiegand S."/>
            <person name="Jogler M."/>
            <person name="Boedeker C."/>
            <person name="Pinto D."/>
            <person name="Vollmers J."/>
            <person name="Rivas-Marin E."/>
            <person name="Kohn T."/>
            <person name="Peeters S.H."/>
            <person name="Heuer A."/>
            <person name="Rast P."/>
            <person name="Oberbeckmann S."/>
            <person name="Bunk B."/>
            <person name="Jeske O."/>
            <person name="Meyerdierks A."/>
            <person name="Storesund J.E."/>
            <person name="Kallscheuer N."/>
            <person name="Luecker S."/>
            <person name="Lage O.M."/>
            <person name="Pohl T."/>
            <person name="Merkel B.J."/>
            <person name="Hornburger P."/>
            <person name="Mueller R.-W."/>
            <person name="Bruemmer F."/>
            <person name="Labrenz M."/>
            <person name="Spormann A.M."/>
            <person name="Op den Camp H."/>
            <person name="Overmann J."/>
            <person name="Amann R."/>
            <person name="Jetten M.S.M."/>
            <person name="Mascher T."/>
            <person name="Medema M.H."/>
            <person name="Devos D.P."/>
            <person name="Kaster A.-K."/>
            <person name="Ovreas L."/>
            <person name="Rohde M."/>
            <person name="Galperin M.Y."/>
            <person name="Jogler C."/>
        </authorList>
    </citation>
    <scope>NUCLEOTIDE SEQUENCE [LARGE SCALE GENOMIC DNA]</scope>
    <source>
        <strain evidence="2 3">DSM 8797</strain>
    </source>
</reference>
<protein>
    <submittedName>
        <fullName evidence="2">Uncharacterized protein</fullName>
    </submittedName>
</protein>
<proteinExistence type="predicted"/>
<keyword evidence="3" id="KW-1185">Reference proteome</keyword>
<feature type="transmembrane region" description="Helical" evidence="1">
    <location>
        <begin position="467"/>
        <end position="488"/>
    </location>
</feature>
<feature type="transmembrane region" description="Helical" evidence="1">
    <location>
        <begin position="20"/>
        <end position="39"/>
    </location>
</feature>
<accession>A0ABX5YWA2</accession>
<keyword evidence="1" id="KW-0812">Transmembrane</keyword>
<dbReference type="EMBL" id="CP042910">
    <property type="protein sequence ID" value="QEG19786.1"/>
    <property type="molecule type" value="Genomic_DNA"/>
</dbReference>
<organism evidence="2 3">
    <name type="scientific">Gimesia maris</name>
    <dbReference type="NCBI Taxonomy" id="122"/>
    <lineage>
        <taxon>Bacteria</taxon>
        <taxon>Pseudomonadati</taxon>
        <taxon>Planctomycetota</taxon>
        <taxon>Planctomycetia</taxon>
        <taxon>Planctomycetales</taxon>
        <taxon>Planctomycetaceae</taxon>
        <taxon>Gimesia</taxon>
    </lineage>
</organism>
<feature type="transmembrane region" description="Helical" evidence="1">
    <location>
        <begin position="277"/>
        <end position="298"/>
    </location>
</feature>
<feature type="transmembrane region" description="Helical" evidence="1">
    <location>
        <begin position="531"/>
        <end position="550"/>
    </location>
</feature>
<feature type="transmembrane region" description="Helical" evidence="1">
    <location>
        <begin position="59"/>
        <end position="81"/>
    </location>
</feature>
<feature type="transmembrane region" description="Helical" evidence="1">
    <location>
        <begin position="310"/>
        <end position="330"/>
    </location>
</feature>
<sequence>MSSAFVMTTRLIWKRAWPQALCCVVAFVLYSYVVLKVIAVAEEFEGRVHIDIFKFGFLFAFYMLLSSFAFLGISVAMTIGFQKYFLRLPIPSRTIASGMMFTAVTLFLSMQLLTNGFYRLLFFDQNWLSDYWPLVGTLLFLVTFTLVGYAVFWLLQAPSLTRLCTSVSFIAGMLFWFLSRFYPDGFSGAVVPWTQVTLSEFGTMLVVSVGAWYLGTIAFAQIRSGTAVPSPAWEILHQRWKVLAVGASSERVTDPHSQTAIATLKQVHWRNSCRSGVLIGFGLAGVAFCCNLAAFFIWAEPGADLGPMTYLPALFLTGLFLQFAVGALMIKIGGTLTFKGKQQMKDYWGTVPLIDRELAAALMENILKAGMLVLLAIVPVGLGGSYLLYALIQGQGVVSSDWQFLVEHQQVADAIYLIVFGMLFYWSTMLNFTAVGWFPRPCFGWWVVLSLAAVYFLSLPASGLPLLRAPVFLLDACLIWGITVLAFLHAYRSSLIGGKTIWRAALFYLLLCIAFWNYWDSDLFFDRVLLSALLVFTVLPFATIPLAVSWNRHR</sequence>
<feature type="transmembrane region" description="Helical" evidence="1">
    <location>
        <begin position="372"/>
        <end position="394"/>
    </location>
</feature>
<feature type="transmembrane region" description="Helical" evidence="1">
    <location>
        <begin position="500"/>
        <end position="519"/>
    </location>
</feature>
<evidence type="ECO:0000256" key="1">
    <source>
        <dbReference type="SAM" id="Phobius"/>
    </source>
</evidence>
<dbReference type="GeneID" id="98650116"/>
<feature type="transmembrane region" description="Helical" evidence="1">
    <location>
        <begin position="414"/>
        <end position="435"/>
    </location>
</feature>